<dbReference type="Proteomes" id="UP000704762">
    <property type="component" value="Unassembled WGS sequence"/>
</dbReference>
<dbReference type="InterPro" id="IPR014001">
    <property type="entry name" value="Helicase_ATP-bd"/>
</dbReference>
<dbReference type="CDD" id="cd18793">
    <property type="entry name" value="SF2_C_SNF"/>
    <property type="match status" value="1"/>
</dbReference>
<keyword evidence="6" id="KW-0547">Nucleotide-binding</keyword>
<organism evidence="6 7">
    <name type="scientific">Microlunatus panaciterrae</name>
    <dbReference type="NCBI Taxonomy" id="400768"/>
    <lineage>
        <taxon>Bacteria</taxon>
        <taxon>Bacillati</taxon>
        <taxon>Actinomycetota</taxon>
        <taxon>Actinomycetes</taxon>
        <taxon>Propionibacteriales</taxon>
        <taxon>Propionibacteriaceae</taxon>
        <taxon>Microlunatus</taxon>
    </lineage>
</organism>
<dbReference type="Gene3D" id="3.40.50.10810">
    <property type="entry name" value="Tandem AAA-ATPase domain"/>
    <property type="match status" value="1"/>
</dbReference>
<keyword evidence="2" id="KW-0862">Zinc</keyword>
<evidence type="ECO:0000313" key="6">
    <source>
        <dbReference type="EMBL" id="MBM7800020.1"/>
    </source>
</evidence>
<dbReference type="PANTHER" id="PTHR10799">
    <property type="entry name" value="SNF2/RAD54 HELICASE FAMILY"/>
    <property type="match status" value="1"/>
</dbReference>
<reference evidence="6 7" key="1">
    <citation type="submission" date="2021-01" db="EMBL/GenBank/DDBJ databases">
        <title>Sequencing the genomes of 1000 actinobacteria strains.</title>
        <authorList>
            <person name="Klenk H.-P."/>
        </authorList>
    </citation>
    <scope>NUCLEOTIDE SEQUENCE [LARGE SCALE GENOMIC DNA]</scope>
    <source>
        <strain evidence="6 7">DSM 18662</strain>
    </source>
</reference>
<feature type="domain" description="Helicase ATP-binding" evidence="4">
    <location>
        <begin position="652"/>
        <end position="819"/>
    </location>
</feature>
<keyword evidence="1" id="KW-0378">Hydrolase</keyword>
<feature type="domain" description="Helicase C-terminal" evidence="5">
    <location>
        <begin position="943"/>
        <end position="1100"/>
    </location>
</feature>
<protein>
    <submittedName>
        <fullName evidence="6">Superfamily II DNA or RNA helicase</fullName>
    </submittedName>
</protein>
<dbReference type="SUPFAM" id="SSF52540">
    <property type="entry name" value="P-loop containing nucleoside triphosphate hydrolases"/>
    <property type="match status" value="2"/>
</dbReference>
<evidence type="ECO:0000256" key="1">
    <source>
        <dbReference type="ARBA" id="ARBA00022801"/>
    </source>
</evidence>
<dbReference type="PROSITE" id="PS50966">
    <property type="entry name" value="ZF_SWIM"/>
    <property type="match status" value="1"/>
</dbReference>
<keyword evidence="6" id="KW-0067">ATP-binding</keyword>
<keyword evidence="2" id="KW-0479">Metal-binding</keyword>
<dbReference type="PROSITE" id="PS51192">
    <property type="entry name" value="HELICASE_ATP_BIND_1"/>
    <property type="match status" value="1"/>
</dbReference>
<keyword evidence="7" id="KW-1185">Reference proteome</keyword>
<dbReference type="EMBL" id="JAFBCF010000001">
    <property type="protein sequence ID" value="MBM7800020.1"/>
    <property type="molecule type" value="Genomic_DNA"/>
</dbReference>
<dbReference type="SMART" id="SM00487">
    <property type="entry name" value="DEXDc"/>
    <property type="match status" value="1"/>
</dbReference>
<evidence type="ECO:0000313" key="7">
    <source>
        <dbReference type="Proteomes" id="UP000704762"/>
    </source>
</evidence>
<dbReference type="InterPro" id="IPR027417">
    <property type="entry name" value="P-loop_NTPase"/>
</dbReference>
<dbReference type="RefSeq" id="WP_204919155.1">
    <property type="nucleotide sequence ID" value="NZ_BAAAQP010000003.1"/>
</dbReference>
<evidence type="ECO:0000259" key="3">
    <source>
        <dbReference type="PROSITE" id="PS50966"/>
    </source>
</evidence>
<dbReference type="PROSITE" id="PS51194">
    <property type="entry name" value="HELICASE_CTER"/>
    <property type="match status" value="1"/>
</dbReference>
<dbReference type="InterPro" id="IPR000330">
    <property type="entry name" value="SNF2_N"/>
</dbReference>
<keyword evidence="2" id="KW-0863">Zinc-finger</keyword>
<dbReference type="Pfam" id="PF04434">
    <property type="entry name" value="SWIM"/>
    <property type="match status" value="1"/>
</dbReference>
<feature type="domain" description="SWIM-type" evidence="3">
    <location>
        <begin position="55"/>
        <end position="94"/>
    </location>
</feature>
<dbReference type="InterPro" id="IPR038718">
    <property type="entry name" value="SNF2-like_sf"/>
</dbReference>
<proteinExistence type="predicted"/>
<name>A0ABS2RLY3_9ACTN</name>
<dbReference type="InterPro" id="IPR007527">
    <property type="entry name" value="Znf_SWIM"/>
</dbReference>
<gene>
    <name evidence="6" type="ORF">JOE57_002941</name>
</gene>
<dbReference type="Pfam" id="PF00176">
    <property type="entry name" value="SNF2-rel_dom"/>
    <property type="match status" value="1"/>
</dbReference>
<evidence type="ECO:0000259" key="5">
    <source>
        <dbReference type="PROSITE" id="PS51194"/>
    </source>
</evidence>
<dbReference type="InterPro" id="IPR049730">
    <property type="entry name" value="SNF2/RAD54-like_C"/>
</dbReference>
<dbReference type="SMART" id="SM00490">
    <property type="entry name" value="HELICc"/>
    <property type="match status" value="1"/>
</dbReference>
<dbReference type="InterPro" id="IPR001650">
    <property type="entry name" value="Helicase_C-like"/>
</dbReference>
<accession>A0ABS2RLY3</accession>
<dbReference type="GO" id="GO:0004386">
    <property type="term" value="F:helicase activity"/>
    <property type="evidence" value="ECO:0007669"/>
    <property type="project" value="UniProtKB-KW"/>
</dbReference>
<evidence type="ECO:0000256" key="2">
    <source>
        <dbReference type="PROSITE-ProRule" id="PRU00325"/>
    </source>
</evidence>
<dbReference type="Gene3D" id="3.40.50.300">
    <property type="entry name" value="P-loop containing nucleotide triphosphate hydrolases"/>
    <property type="match status" value="1"/>
</dbReference>
<sequence>MAPTLDLETIEDLVDVGAFERGREYERQGRVQSYRWARADTVLEGHVSGSGGQAYRVNVMFSDADGQTVPTVGVCSCPVHVNCKHVVAVLLALRRDLEGGGGGDGRPLWEQLLSGLVPRDHRPAPAPLALQLELQPTADRSRLALHGRPLAMGSKGRWIRGRVSWSSVTYAHSYQEWNPDHHRILSAINALHATTRHQYGADPWLRLDLLPMRTLWSLLREAVEVGLTLLHTDDRTPVRLSDTTASLVLDLHRGDDELTVQPMTRLGEEPLDAGAFGFLGEPGQAIAYWSPTLVAVDNRLQDRRFSLALLDRPLPRELRGLTEHKGGISIPAADAGRFLDDFFPVLRSRMETVSTDRSFEPPSLPRPMLVLAAKVLPEHRLEVEWCWLYRRSEDPPGVGTRRGLHPVVVQGIGLLHPIGTHAPGGGPGAGRDAGAETALLERLDLGRFPFLFEQSPSGPRLAERVLVEGSDTVELVGRLLPELTGHPDVLVDIEGQQVSYRQATSAPTIELATTDIAGDRDWFGLAVTIRIEGEEVPFHEVFRALATGEDTMILPSGTYFSLDHPELRQLLALIEEANALSDAAEGEVRISRFQSALWDELATLAVVTAQAQAWQQSVAGLREGAELTEVPQPVGLQATLRDYQREGFWWLAFLYQHRLGGVLADDMGLGKTLQTLALICHVREQAGASARDRPPFLVVAPTSVVPNWAHECRRFAPGLRVAVISETTGRGRYTLADVAADADIVVTSYALFRIDFEAYDALGWDGLVLDEAQFVKNHQSRAYACVRRLSTPFKLAITGTPLENNLMELWSLFSITAPGLFGTPAQFGDVYRRPIEKDGDVELLARLRRRIRPLMLRRTKEQVASELPPKQEQVVELELLPRHRRVYQTHLQRERKKVLGLLDDLDENRFEIFRSLTALRQLSLDASLYDEKYADVPSTKLEALRELLEDIVAEGHRVLIFSQFTRFLSRVRDLLDSVGIGYAYLDGKTGNRAAVIDSFRTGAVPAFLISLKAGGFGLNLVEADYCILLDPWWNPAAEAQAIDRAHRIGQTRKVHVYRLVAIDTIEEKVMALKESKIKLFDSVMGEASATCSRLTAKDIRELLS</sequence>
<comment type="caution">
    <text evidence="6">The sequence shown here is derived from an EMBL/GenBank/DDBJ whole genome shotgun (WGS) entry which is preliminary data.</text>
</comment>
<keyword evidence="6" id="KW-0347">Helicase</keyword>
<dbReference type="Pfam" id="PF00271">
    <property type="entry name" value="Helicase_C"/>
    <property type="match status" value="1"/>
</dbReference>
<evidence type="ECO:0000259" key="4">
    <source>
        <dbReference type="PROSITE" id="PS51192"/>
    </source>
</evidence>